<dbReference type="AlphaFoldDB" id="A0A6C7E4W6"/>
<reference evidence="2 3" key="1">
    <citation type="journal article" date="2013" name="Int. J. Syst. Evol. Microbiol.">
        <title>Ilumatobacter nonamiense sp. nov. and Ilumatobacter coccineum sp. nov., isolated from seashore sand.</title>
        <authorList>
            <person name="Matsumoto A."/>
            <person name="Kasai H."/>
            <person name="Matsuo Y."/>
            <person name="Shizuri Y."/>
            <person name="Ichikawa N."/>
            <person name="Fujita N."/>
            <person name="Omura S."/>
            <person name="Takahashi Y."/>
        </authorList>
    </citation>
    <scope>NUCLEOTIDE SEQUENCE [LARGE SCALE GENOMIC DNA]</scope>
    <source>
        <strain evidence="3">NBRC 103263 / KCTC 29153 / YM16-304</strain>
    </source>
</reference>
<sequence length="217" mass="24107">MSFYTDSQRALQDRFETRPLADGLEMAIVTEQLDERHIEFIESRDFFFLSTVNDAGEPTVSYKGGDVGTVRVLDETTLAFPAYDGNGMFLSLGNIDDTAKIGMLFIDFETPQRVRVQATATLHVDDELLDTYPGAIAVVRATVDQAFVNCARYIHKHTRMETSKYVPDADGEQPHPTWKRIDLMQPLLGESEQQRTVDAGGTVTADEYGAALMAGES</sequence>
<feature type="domain" description="Pyridoxamine 5'-phosphate oxidase N-terminal" evidence="1">
    <location>
        <begin position="33"/>
        <end position="132"/>
    </location>
</feature>
<evidence type="ECO:0000313" key="2">
    <source>
        <dbReference type="EMBL" id="BAN00379.1"/>
    </source>
</evidence>
<dbReference type="PANTHER" id="PTHR42815">
    <property type="entry name" value="FAD-BINDING, PUTATIVE (AFU_ORTHOLOGUE AFUA_6G07600)-RELATED"/>
    <property type="match status" value="1"/>
</dbReference>
<organism evidence="2 3">
    <name type="scientific">Ilumatobacter coccineus (strain NBRC 103263 / KCTC 29153 / YM16-304)</name>
    <dbReference type="NCBI Taxonomy" id="1313172"/>
    <lineage>
        <taxon>Bacteria</taxon>
        <taxon>Bacillati</taxon>
        <taxon>Actinomycetota</taxon>
        <taxon>Acidimicrobiia</taxon>
        <taxon>Acidimicrobiales</taxon>
        <taxon>Ilumatobacteraceae</taxon>
        <taxon>Ilumatobacter</taxon>
    </lineage>
</organism>
<dbReference type="InterPro" id="IPR011576">
    <property type="entry name" value="Pyridox_Oxase_N"/>
</dbReference>
<dbReference type="SUPFAM" id="SSF50475">
    <property type="entry name" value="FMN-binding split barrel"/>
    <property type="match status" value="1"/>
</dbReference>
<evidence type="ECO:0000259" key="1">
    <source>
        <dbReference type="Pfam" id="PF01243"/>
    </source>
</evidence>
<evidence type="ECO:0000313" key="3">
    <source>
        <dbReference type="Proteomes" id="UP000011863"/>
    </source>
</evidence>
<dbReference type="PANTHER" id="PTHR42815:SF2">
    <property type="entry name" value="FAD-BINDING, PUTATIVE (AFU_ORTHOLOGUE AFUA_6G07600)-RELATED"/>
    <property type="match status" value="1"/>
</dbReference>
<dbReference type="KEGG" id="aym:YM304_00650"/>
<accession>A0A6C7E4W6</accession>
<dbReference type="EMBL" id="AP012057">
    <property type="protein sequence ID" value="BAN00379.1"/>
    <property type="molecule type" value="Genomic_DNA"/>
</dbReference>
<dbReference type="Proteomes" id="UP000011863">
    <property type="component" value="Chromosome"/>
</dbReference>
<dbReference type="Gene3D" id="2.30.110.10">
    <property type="entry name" value="Electron Transport, Fmn-binding Protein, Chain A"/>
    <property type="match status" value="1"/>
</dbReference>
<keyword evidence="3" id="KW-1185">Reference proteome</keyword>
<dbReference type="Pfam" id="PF01243">
    <property type="entry name" value="PNPOx_N"/>
    <property type="match status" value="1"/>
</dbReference>
<dbReference type="InterPro" id="IPR012349">
    <property type="entry name" value="Split_barrel_FMN-bd"/>
</dbReference>
<dbReference type="RefSeq" id="WP_015439627.1">
    <property type="nucleotide sequence ID" value="NC_020520.1"/>
</dbReference>
<protein>
    <recommendedName>
        <fullName evidence="1">Pyridoxamine 5'-phosphate oxidase N-terminal domain-containing protein</fullName>
    </recommendedName>
</protein>
<name>A0A6C7E4W6_ILUCY</name>
<proteinExistence type="predicted"/>
<gene>
    <name evidence="2" type="ORF">YM304_00650</name>
</gene>